<evidence type="ECO:0000313" key="4">
    <source>
        <dbReference type="Proteomes" id="UP000255297"/>
    </source>
</evidence>
<feature type="signal peptide" evidence="2">
    <location>
        <begin position="1"/>
        <end position="23"/>
    </location>
</feature>
<name>A0A378LS32_9GAMM</name>
<evidence type="ECO:0000256" key="2">
    <source>
        <dbReference type="SAM" id="SignalP"/>
    </source>
</evidence>
<sequence>MKTVIKSVYLIAALSLPVLTSHADNTGLNDNNASTDNTNTPTSNTNPTDNTNSTGNMNTNSNTNSMGNNNSSNTNSTSNTSSSTTNNSTTSFLGDYQCQRMDSSNNNVTNSLNVSKSGDTYTLQWENSNGDPILYGTGVMHPNMTNVVASSFWDPRKPDNIGIQMIEIKPDGSLQSNWIVQSDNQLGSETCTRNK</sequence>
<keyword evidence="4" id="KW-1185">Reference proteome</keyword>
<reference evidence="3 4" key="1">
    <citation type="submission" date="2018-06" db="EMBL/GenBank/DDBJ databases">
        <authorList>
            <consortium name="Pathogen Informatics"/>
            <person name="Doyle S."/>
        </authorList>
    </citation>
    <scope>NUCLEOTIDE SEQUENCE [LARGE SCALE GENOMIC DNA]</scope>
    <source>
        <strain evidence="3 4">NCTC11532</strain>
    </source>
</reference>
<evidence type="ECO:0000256" key="1">
    <source>
        <dbReference type="SAM" id="MobiDB-lite"/>
    </source>
</evidence>
<dbReference type="RefSeq" id="WP_031568016.1">
    <property type="nucleotide sequence ID" value="NZ_CAAAIS010000011.1"/>
</dbReference>
<feature type="chain" id="PRO_5016862913" description="Secreted protein" evidence="2">
    <location>
        <begin position="24"/>
        <end position="195"/>
    </location>
</feature>
<dbReference type="EMBL" id="UGPB01000001">
    <property type="protein sequence ID" value="STY28642.1"/>
    <property type="molecule type" value="Genomic_DNA"/>
</dbReference>
<keyword evidence="2" id="KW-0732">Signal</keyword>
<feature type="region of interest" description="Disordered" evidence="1">
    <location>
        <begin position="27"/>
        <end position="92"/>
    </location>
</feature>
<accession>A0A378LS32</accession>
<proteinExistence type="predicted"/>
<protein>
    <recommendedName>
        <fullName evidence="5">Secreted protein</fullName>
    </recommendedName>
</protein>
<evidence type="ECO:0008006" key="5">
    <source>
        <dbReference type="Google" id="ProtNLM"/>
    </source>
</evidence>
<feature type="compositionally biased region" description="Low complexity" evidence="1">
    <location>
        <begin position="29"/>
        <end position="91"/>
    </location>
</feature>
<organism evidence="3 4">
    <name type="scientific">Legionella wadsworthii</name>
    <dbReference type="NCBI Taxonomy" id="28088"/>
    <lineage>
        <taxon>Bacteria</taxon>
        <taxon>Pseudomonadati</taxon>
        <taxon>Pseudomonadota</taxon>
        <taxon>Gammaproteobacteria</taxon>
        <taxon>Legionellales</taxon>
        <taxon>Legionellaceae</taxon>
        <taxon>Legionella</taxon>
    </lineage>
</organism>
<dbReference type="Proteomes" id="UP000255297">
    <property type="component" value="Unassembled WGS sequence"/>
</dbReference>
<evidence type="ECO:0000313" key="3">
    <source>
        <dbReference type="EMBL" id="STY28642.1"/>
    </source>
</evidence>
<dbReference type="STRING" id="1122170.GCA_000701265_03131"/>
<dbReference type="AlphaFoldDB" id="A0A378LS32"/>
<gene>
    <name evidence="3" type="ORF">NCTC11532_00817</name>
</gene>